<comment type="subcellular location">
    <subcellularLocation>
        <location evidence="1">Membrane</location>
        <topology evidence="1">Multi-pass membrane protein</topology>
    </subcellularLocation>
</comment>
<feature type="region of interest" description="Disordered" evidence="8">
    <location>
        <begin position="334"/>
        <end position="366"/>
    </location>
</feature>
<feature type="transmembrane region" description="Helical" evidence="9">
    <location>
        <begin position="137"/>
        <end position="157"/>
    </location>
</feature>
<dbReference type="AlphaFoldDB" id="C1C120"/>
<dbReference type="GO" id="GO:0050291">
    <property type="term" value="F:sphingosine N-acyltransferase activity"/>
    <property type="evidence" value="ECO:0007669"/>
    <property type="project" value="InterPro"/>
</dbReference>
<dbReference type="InterPro" id="IPR016439">
    <property type="entry name" value="Lag1/Lac1-like"/>
</dbReference>
<evidence type="ECO:0000256" key="3">
    <source>
        <dbReference type="ARBA" id="ARBA00004991"/>
    </source>
</evidence>
<evidence type="ECO:0000256" key="2">
    <source>
        <dbReference type="ARBA" id="ARBA00004760"/>
    </source>
</evidence>
<protein>
    <submittedName>
        <fullName evidence="11">LAG1 longevity assurance homolog 6</fullName>
    </submittedName>
</protein>
<dbReference type="UniPathway" id="UPA00222"/>
<dbReference type="PANTHER" id="PTHR12560">
    <property type="entry name" value="LONGEVITY ASSURANCE FACTOR 1 LAG1"/>
    <property type="match status" value="1"/>
</dbReference>
<evidence type="ECO:0000259" key="10">
    <source>
        <dbReference type="PROSITE" id="PS50922"/>
    </source>
</evidence>
<proteinExistence type="evidence at transcript level"/>
<organism evidence="11">
    <name type="scientific">Caligus clemensi</name>
    <name type="common">Sea louse</name>
    <dbReference type="NCBI Taxonomy" id="344056"/>
    <lineage>
        <taxon>Eukaryota</taxon>
        <taxon>Metazoa</taxon>
        <taxon>Ecdysozoa</taxon>
        <taxon>Arthropoda</taxon>
        <taxon>Crustacea</taxon>
        <taxon>Multicrustacea</taxon>
        <taxon>Hexanauplia</taxon>
        <taxon>Copepoda</taxon>
        <taxon>Siphonostomatoida</taxon>
        <taxon>Caligidae</taxon>
        <taxon>Caligus</taxon>
    </lineage>
</organism>
<feature type="domain" description="TLC" evidence="10">
    <location>
        <begin position="128"/>
        <end position="329"/>
    </location>
</feature>
<evidence type="ECO:0000256" key="1">
    <source>
        <dbReference type="ARBA" id="ARBA00004141"/>
    </source>
</evidence>
<feature type="transmembrane region" description="Helical" evidence="9">
    <location>
        <begin position="260"/>
        <end position="283"/>
    </location>
</feature>
<feature type="transmembrane region" description="Helical" evidence="9">
    <location>
        <begin position="177"/>
        <end position="196"/>
    </location>
</feature>
<evidence type="ECO:0000256" key="6">
    <source>
        <dbReference type="ARBA" id="ARBA00023136"/>
    </source>
</evidence>
<evidence type="ECO:0000256" key="4">
    <source>
        <dbReference type="ARBA" id="ARBA00022692"/>
    </source>
</evidence>
<keyword evidence="5 9" id="KW-1133">Transmembrane helix</keyword>
<evidence type="ECO:0000256" key="9">
    <source>
        <dbReference type="SAM" id="Phobius"/>
    </source>
</evidence>
<dbReference type="PROSITE" id="PS50922">
    <property type="entry name" value="TLC"/>
    <property type="match status" value="1"/>
</dbReference>
<comment type="pathway">
    <text evidence="3">Sphingolipid metabolism.</text>
</comment>
<dbReference type="GO" id="GO:0046513">
    <property type="term" value="P:ceramide biosynthetic process"/>
    <property type="evidence" value="ECO:0007669"/>
    <property type="project" value="InterPro"/>
</dbReference>
<dbReference type="Pfam" id="PF03798">
    <property type="entry name" value="TRAM_LAG1_CLN8"/>
    <property type="match status" value="1"/>
</dbReference>
<feature type="transmembrane region" description="Helical" evidence="9">
    <location>
        <begin position="298"/>
        <end position="321"/>
    </location>
</feature>
<reference evidence="11" key="1">
    <citation type="submission" date="2009-03" db="EMBL/GenBank/DDBJ databases">
        <title>Caligus clemensi ESTs and full-length cDNAs.</title>
        <authorList>
            <person name="Yasuike M."/>
            <person name="von Schalburg K."/>
            <person name="Cooper G."/>
            <person name="Leong J."/>
            <person name="Jones S.R.M."/>
            <person name="Koop B.F."/>
        </authorList>
    </citation>
    <scope>NUCLEOTIDE SEQUENCE</scope>
    <source>
        <tissue evidence="11">Whole</tissue>
    </source>
</reference>
<comment type="pathway">
    <text evidence="2">Lipid metabolism; sphingolipid metabolism.</text>
</comment>
<dbReference type="PIRSF" id="PIRSF005225">
    <property type="entry name" value="LAG1_LAC1"/>
    <property type="match status" value="1"/>
</dbReference>
<dbReference type="PANTHER" id="PTHR12560:SF0">
    <property type="entry name" value="LD18904P"/>
    <property type="match status" value="1"/>
</dbReference>
<evidence type="ECO:0000313" key="11">
    <source>
        <dbReference type="EMBL" id="ACO14973.1"/>
    </source>
</evidence>
<dbReference type="EMBL" id="BT080549">
    <property type="protein sequence ID" value="ACO14973.1"/>
    <property type="molecule type" value="mRNA"/>
</dbReference>
<sequence>MDYFWSESIWLPPNATWASLESNGDLSSSHFMDLYKPIPLAIFVLCIRFLTEKIFLRPLGSWLGLKSTRRKAPTNDLLEDYYSRSKRLPAAALIRQASERHEEFKLPKRKVEQWLRLRRAMDRPLVLDKFSETGWVCLYYTSVFIFGVSIMSQKSWVWDIRNCWYNYPNHPIDADVWWYYMVELSFYWSLLFSQFFDVKRKDFWEMFIHHLTTIALMGFSWTCNLTRVGTLVLVIHDIADIFLGLAKLCKYANYQTLCDILFVCFALVWITTRIGVYPCWILYSTTIEAPQMLEMFPAYYIFNVLLSILLVLNVTWTYFILKIVHQSIFIGKIEKDSRSSSEDDEEEIAAMELEDQPSSESNNSLR</sequence>
<feature type="compositionally biased region" description="Acidic residues" evidence="8">
    <location>
        <begin position="342"/>
        <end position="357"/>
    </location>
</feature>
<dbReference type="GO" id="GO:0016020">
    <property type="term" value="C:membrane"/>
    <property type="evidence" value="ECO:0007669"/>
    <property type="project" value="UniProtKB-SubCell"/>
</dbReference>
<accession>C1C120</accession>
<evidence type="ECO:0000256" key="8">
    <source>
        <dbReference type="SAM" id="MobiDB-lite"/>
    </source>
</evidence>
<evidence type="ECO:0000256" key="5">
    <source>
        <dbReference type="ARBA" id="ARBA00022989"/>
    </source>
</evidence>
<gene>
    <name evidence="11" type="primary">LASS6</name>
</gene>
<name>C1C120_CALCM</name>
<dbReference type="SMART" id="SM00724">
    <property type="entry name" value="TLC"/>
    <property type="match status" value="1"/>
</dbReference>
<evidence type="ECO:0000256" key="7">
    <source>
        <dbReference type="PROSITE-ProRule" id="PRU00205"/>
    </source>
</evidence>
<keyword evidence="6 7" id="KW-0472">Membrane</keyword>
<dbReference type="InterPro" id="IPR006634">
    <property type="entry name" value="TLC-dom"/>
</dbReference>
<keyword evidence="4 7" id="KW-0812">Transmembrane</keyword>